<evidence type="ECO:0000256" key="2">
    <source>
        <dbReference type="ARBA" id="ARBA00009773"/>
    </source>
</evidence>
<dbReference type="Pfam" id="PF01594">
    <property type="entry name" value="AI-2E_transport"/>
    <property type="match status" value="1"/>
</dbReference>
<evidence type="ECO:0000256" key="3">
    <source>
        <dbReference type="ARBA" id="ARBA00022692"/>
    </source>
</evidence>
<reference evidence="7 8" key="1">
    <citation type="submission" date="2019-02" db="EMBL/GenBank/DDBJ databases">
        <title>Deep-cultivation of Planctomycetes and their phenomic and genomic characterization uncovers novel biology.</title>
        <authorList>
            <person name="Wiegand S."/>
            <person name="Jogler M."/>
            <person name="Boedeker C."/>
            <person name="Pinto D."/>
            <person name="Vollmers J."/>
            <person name="Rivas-Marin E."/>
            <person name="Kohn T."/>
            <person name="Peeters S.H."/>
            <person name="Heuer A."/>
            <person name="Rast P."/>
            <person name="Oberbeckmann S."/>
            <person name="Bunk B."/>
            <person name="Jeske O."/>
            <person name="Meyerdierks A."/>
            <person name="Storesund J.E."/>
            <person name="Kallscheuer N."/>
            <person name="Luecker S."/>
            <person name="Lage O.M."/>
            <person name="Pohl T."/>
            <person name="Merkel B.J."/>
            <person name="Hornburger P."/>
            <person name="Mueller R.-W."/>
            <person name="Bruemmer F."/>
            <person name="Labrenz M."/>
            <person name="Spormann A.M."/>
            <person name="Op Den Camp H."/>
            <person name="Overmann J."/>
            <person name="Amann R."/>
            <person name="Jetten M.S.M."/>
            <person name="Mascher T."/>
            <person name="Medema M.H."/>
            <person name="Devos D.P."/>
            <person name="Kaster A.-K."/>
            <person name="Ovreas L."/>
            <person name="Rohde M."/>
            <person name="Galperin M.Y."/>
            <person name="Jogler C."/>
        </authorList>
    </citation>
    <scope>NUCLEOTIDE SEQUENCE [LARGE SCALE GENOMIC DNA]</scope>
    <source>
        <strain evidence="7 8">Pla144</strain>
    </source>
</reference>
<feature type="transmembrane region" description="Helical" evidence="6">
    <location>
        <begin position="5"/>
        <end position="22"/>
    </location>
</feature>
<sequence>MPRVVSFIVLVAIILLIGLKFFQVMILFIVPLFLAAVLVVIFKPLHLWISARVKNHVRLAAALTTTAIVLIVLLPTVALTVRAISEGAELVTKLANHQAAVPNGEVPPLVAKPPVEEEAHEEAKSFKVFITQLVDQANALLERFQIPYSLDANLVMKDITNSLSKMATPLAVGGFRIIVSSLVGLAIMVITTYYFFADGPAMAAGLMRLSPLDDKYEQELLDKFSDISRSVVLATLASAIVQGLLAGIGFFFVGSDRIFFLTGLTMFMAMIPFVGAAAVWVPVCAWLHFYDHRTTAAWVLALYCAGVVSMVDNIIKPYILHGQANLHPLLALLSVIGGVQVLGPIGILVGPMLVAFLQALLNMLNKELGQMGDQPVAALQEALTKEKPKPSSKRKR</sequence>
<proteinExistence type="inferred from homology"/>
<accession>A0A5C6CX95</accession>
<protein>
    <submittedName>
        <fullName evidence="7">Putative inner membrane protein</fullName>
    </submittedName>
</protein>
<keyword evidence="5 6" id="KW-0472">Membrane</keyword>
<organism evidence="7 8">
    <name type="scientific">Bythopirellula polymerisocia</name>
    <dbReference type="NCBI Taxonomy" id="2528003"/>
    <lineage>
        <taxon>Bacteria</taxon>
        <taxon>Pseudomonadati</taxon>
        <taxon>Planctomycetota</taxon>
        <taxon>Planctomycetia</taxon>
        <taxon>Pirellulales</taxon>
        <taxon>Lacipirellulaceae</taxon>
        <taxon>Bythopirellula</taxon>
    </lineage>
</organism>
<feature type="transmembrane region" description="Helical" evidence="6">
    <location>
        <begin position="28"/>
        <end position="49"/>
    </location>
</feature>
<dbReference type="EMBL" id="SJPS01000002">
    <property type="protein sequence ID" value="TWU28071.1"/>
    <property type="molecule type" value="Genomic_DNA"/>
</dbReference>
<comment type="subcellular location">
    <subcellularLocation>
        <location evidence="1">Membrane</location>
        <topology evidence="1">Multi-pass membrane protein</topology>
    </subcellularLocation>
</comment>
<feature type="transmembrane region" description="Helical" evidence="6">
    <location>
        <begin position="173"/>
        <end position="196"/>
    </location>
</feature>
<gene>
    <name evidence="7" type="ORF">Pla144_13580</name>
</gene>
<evidence type="ECO:0000256" key="1">
    <source>
        <dbReference type="ARBA" id="ARBA00004141"/>
    </source>
</evidence>
<keyword evidence="4 6" id="KW-1133">Transmembrane helix</keyword>
<feature type="transmembrane region" description="Helical" evidence="6">
    <location>
        <begin position="335"/>
        <end position="361"/>
    </location>
</feature>
<dbReference type="PANTHER" id="PTHR21716">
    <property type="entry name" value="TRANSMEMBRANE PROTEIN"/>
    <property type="match status" value="1"/>
</dbReference>
<evidence type="ECO:0000313" key="8">
    <source>
        <dbReference type="Proteomes" id="UP000318437"/>
    </source>
</evidence>
<dbReference type="AlphaFoldDB" id="A0A5C6CX95"/>
<dbReference type="RefSeq" id="WP_197530432.1">
    <property type="nucleotide sequence ID" value="NZ_SJPS01000002.1"/>
</dbReference>
<dbReference type="PANTHER" id="PTHR21716:SF4">
    <property type="entry name" value="TRANSMEMBRANE PROTEIN 245"/>
    <property type="match status" value="1"/>
</dbReference>
<keyword evidence="3 6" id="KW-0812">Transmembrane</keyword>
<feature type="transmembrane region" description="Helical" evidence="6">
    <location>
        <begin position="231"/>
        <end position="252"/>
    </location>
</feature>
<evidence type="ECO:0000313" key="7">
    <source>
        <dbReference type="EMBL" id="TWU28071.1"/>
    </source>
</evidence>
<evidence type="ECO:0000256" key="5">
    <source>
        <dbReference type="ARBA" id="ARBA00023136"/>
    </source>
</evidence>
<name>A0A5C6CX95_9BACT</name>
<evidence type="ECO:0000256" key="6">
    <source>
        <dbReference type="SAM" id="Phobius"/>
    </source>
</evidence>
<comment type="similarity">
    <text evidence="2">Belongs to the autoinducer-2 exporter (AI-2E) (TC 2.A.86) family.</text>
</comment>
<dbReference type="GO" id="GO:0016020">
    <property type="term" value="C:membrane"/>
    <property type="evidence" value="ECO:0007669"/>
    <property type="project" value="UniProtKB-SubCell"/>
</dbReference>
<feature type="transmembrane region" description="Helical" evidence="6">
    <location>
        <begin position="61"/>
        <end position="84"/>
    </location>
</feature>
<comment type="caution">
    <text evidence="7">The sequence shown here is derived from an EMBL/GenBank/DDBJ whole genome shotgun (WGS) entry which is preliminary data.</text>
</comment>
<feature type="transmembrane region" description="Helical" evidence="6">
    <location>
        <begin position="295"/>
        <end position="315"/>
    </location>
</feature>
<keyword evidence="8" id="KW-1185">Reference proteome</keyword>
<dbReference type="InterPro" id="IPR002549">
    <property type="entry name" value="AI-2E-like"/>
</dbReference>
<dbReference type="Proteomes" id="UP000318437">
    <property type="component" value="Unassembled WGS sequence"/>
</dbReference>
<evidence type="ECO:0000256" key="4">
    <source>
        <dbReference type="ARBA" id="ARBA00022989"/>
    </source>
</evidence>
<feature type="transmembrane region" description="Helical" evidence="6">
    <location>
        <begin position="258"/>
        <end position="283"/>
    </location>
</feature>